<evidence type="ECO:0000313" key="1">
    <source>
        <dbReference type="EMBL" id="JAH42795.1"/>
    </source>
</evidence>
<accession>A0A0E9SQ65</accession>
<reference evidence="1" key="1">
    <citation type="submission" date="2014-11" db="EMBL/GenBank/DDBJ databases">
        <authorList>
            <person name="Amaro Gonzalez C."/>
        </authorList>
    </citation>
    <scope>NUCLEOTIDE SEQUENCE</scope>
</reference>
<organism evidence="1">
    <name type="scientific">Anguilla anguilla</name>
    <name type="common">European freshwater eel</name>
    <name type="synonym">Muraena anguilla</name>
    <dbReference type="NCBI Taxonomy" id="7936"/>
    <lineage>
        <taxon>Eukaryota</taxon>
        <taxon>Metazoa</taxon>
        <taxon>Chordata</taxon>
        <taxon>Craniata</taxon>
        <taxon>Vertebrata</taxon>
        <taxon>Euteleostomi</taxon>
        <taxon>Actinopterygii</taxon>
        <taxon>Neopterygii</taxon>
        <taxon>Teleostei</taxon>
        <taxon>Anguilliformes</taxon>
        <taxon>Anguillidae</taxon>
        <taxon>Anguilla</taxon>
    </lineage>
</organism>
<reference evidence="1" key="2">
    <citation type="journal article" date="2015" name="Fish Shellfish Immunol.">
        <title>Early steps in the European eel (Anguilla anguilla)-Vibrio vulnificus interaction in the gills: Role of the RtxA13 toxin.</title>
        <authorList>
            <person name="Callol A."/>
            <person name="Pajuelo D."/>
            <person name="Ebbesson L."/>
            <person name="Teles M."/>
            <person name="MacKenzie S."/>
            <person name="Amaro C."/>
        </authorList>
    </citation>
    <scope>NUCLEOTIDE SEQUENCE</scope>
</reference>
<dbReference type="EMBL" id="GBXM01065782">
    <property type="protein sequence ID" value="JAH42795.1"/>
    <property type="molecule type" value="Transcribed_RNA"/>
</dbReference>
<protein>
    <submittedName>
        <fullName evidence="1">Uncharacterized protein</fullName>
    </submittedName>
</protein>
<name>A0A0E9SQ65_ANGAN</name>
<proteinExistence type="predicted"/>
<sequence length="26" mass="2968">MDCIPVTIYNQALKTLDSWKARSISN</sequence>
<dbReference type="AlphaFoldDB" id="A0A0E9SQ65"/>